<sequence>MAALYNDDSLNLYLYDMAAVTATPTHRIIPRADAACLPTPDSASCAQLFAVTNSSPKYCYYEPSVDYLNSTPATSNSSSICGSPISSIPLMESLWQDQLVQEPTTPEELLYLNTPPELDAEGCSSGSSSVTDSRSISPQLLEDPYIYIQNPSQQPELAPVPQLYSMYQPLPSPVTELPLQPHHPHHYYSIPQHQAASLALSLACGTAFSKRNATHGSPCTSSASAASGAGIGKPHKCKHCHKTFKRLEHLKRHLKIHTDERPYQCDVHQCGRRFSRSDNLRAHRRTHMKKGGRNLFIEGLEADVTITSSTA</sequence>
<organism evidence="1 2">
    <name type="scientific">Geotrichum galactomycetum</name>
    <dbReference type="NCBI Taxonomy" id="27317"/>
    <lineage>
        <taxon>Eukaryota</taxon>
        <taxon>Fungi</taxon>
        <taxon>Dikarya</taxon>
        <taxon>Ascomycota</taxon>
        <taxon>Saccharomycotina</taxon>
        <taxon>Dipodascomycetes</taxon>
        <taxon>Dipodascales</taxon>
        <taxon>Dipodascaceae</taxon>
        <taxon>Geotrichum</taxon>
    </lineage>
</organism>
<dbReference type="EMBL" id="QVQA01000238">
    <property type="protein sequence ID" value="KAF5093423.1"/>
    <property type="molecule type" value="Genomic_DNA"/>
</dbReference>
<accession>A0ACB6UZD0</accession>
<protein>
    <submittedName>
        <fullName evidence="1">Uncharacterized protein</fullName>
    </submittedName>
</protein>
<dbReference type="Proteomes" id="UP000744676">
    <property type="component" value="Unassembled WGS sequence"/>
</dbReference>
<proteinExistence type="predicted"/>
<reference evidence="1 2" key="1">
    <citation type="journal article" date="2020" name="Front. Microbiol.">
        <title>Phenotypic and Genetic Characterization of the Cheese Ripening Yeast Geotrichum candidum.</title>
        <authorList>
            <person name="Perkins V."/>
            <person name="Vignola S."/>
            <person name="Lessard M.H."/>
            <person name="Plante P.L."/>
            <person name="Corbeil J."/>
            <person name="Dugat-Bony E."/>
            <person name="Frenette M."/>
            <person name="Labrie S."/>
        </authorList>
    </citation>
    <scope>NUCLEOTIDE SEQUENCE [LARGE SCALE GENOMIC DNA]</scope>
    <source>
        <strain evidence="1 2">LMA-1147</strain>
    </source>
</reference>
<evidence type="ECO:0000313" key="1">
    <source>
        <dbReference type="EMBL" id="KAF5093423.1"/>
    </source>
</evidence>
<gene>
    <name evidence="1" type="ORF">D0Z00_004069</name>
</gene>
<evidence type="ECO:0000313" key="2">
    <source>
        <dbReference type="Proteomes" id="UP000744676"/>
    </source>
</evidence>
<keyword evidence="2" id="KW-1185">Reference proteome</keyword>
<name>A0ACB6UZD0_9ASCO</name>
<comment type="caution">
    <text evidence="1">The sequence shown here is derived from an EMBL/GenBank/DDBJ whole genome shotgun (WGS) entry which is preliminary data.</text>
</comment>